<feature type="compositionally biased region" description="Low complexity" evidence="3">
    <location>
        <begin position="521"/>
        <end position="536"/>
    </location>
</feature>
<organism evidence="4 5">
    <name type="scientific">Chaetoceros tenuissimus</name>
    <dbReference type="NCBI Taxonomy" id="426638"/>
    <lineage>
        <taxon>Eukaryota</taxon>
        <taxon>Sar</taxon>
        <taxon>Stramenopiles</taxon>
        <taxon>Ochrophyta</taxon>
        <taxon>Bacillariophyta</taxon>
        <taxon>Coscinodiscophyceae</taxon>
        <taxon>Chaetocerotophycidae</taxon>
        <taxon>Chaetocerotales</taxon>
        <taxon>Chaetocerotaceae</taxon>
        <taxon>Chaetoceros</taxon>
    </lineage>
</organism>
<evidence type="ECO:0000256" key="3">
    <source>
        <dbReference type="SAM" id="MobiDB-lite"/>
    </source>
</evidence>
<dbReference type="Pfam" id="PF12796">
    <property type="entry name" value="Ank_2"/>
    <property type="match status" value="1"/>
</dbReference>
<dbReference type="PANTHER" id="PTHR24198:SF165">
    <property type="entry name" value="ANKYRIN REPEAT-CONTAINING PROTEIN-RELATED"/>
    <property type="match status" value="1"/>
</dbReference>
<feature type="region of interest" description="Disordered" evidence="3">
    <location>
        <begin position="418"/>
        <end position="471"/>
    </location>
</feature>
<evidence type="ECO:0000313" key="5">
    <source>
        <dbReference type="Proteomes" id="UP001054902"/>
    </source>
</evidence>
<feature type="compositionally biased region" description="Acidic residues" evidence="3">
    <location>
        <begin position="537"/>
        <end position="549"/>
    </location>
</feature>
<protein>
    <submittedName>
        <fullName evidence="4">Uncharacterized protein</fullName>
    </submittedName>
</protein>
<feature type="compositionally biased region" description="Polar residues" evidence="3">
    <location>
        <begin position="1"/>
        <end position="35"/>
    </location>
</feature>
<dbReference type="InterPro" id="IPR002110">
    <property type="entry name" value="Ankyrin_rpt"/>
</dbReference>
<feature type="compositionally biased region" description="Basic and acidic residues" evidence="3">
    <location>
        <begin position="202"/>
        <end position="213"/>
    </location>
</feature>
<keyword evidence="1" id="KW-0677">Repeat</keyword>
<name>A0AAD3D3D6_9STRA</name>
<feature type="compositionally biased region" description="Basic residues" evidence="3">
    <location>
        <begin position="226"/>
        <end position="235"/>
    </location>
</feature>
<keyword evidence="5" id="KW-1185">Reference proteome</keyword>
<comment type="caution">
    <text evidence="4">The sequence shown here is derived from an EMBL/GenBank/DDBJ whole genome shotgun (WGS) entry which is preliminary data.</text>
</comment>
<dbReference type="PANTHER" id="PTHR24198">
    <property type="entry name" value="ANKYRIN REPEAT AND PROTEIN KINASE DOMAIN-CONTAINING PROTEIN"/>
    <property type="match status" value="1"/>
</dbReference>
<feature type="compositionally biased region" description="Basic and acidic residues" evidence="3">
    <location>
        <begin position="90"/>
        <end position="108"/>
    </location>
</feature>
<dbReference type="AlphaFoldDB" id="A0AAD3D3D6"/>
<feature type="region of interest" description="Disordered" evidence="3">
    <location>
        <begin position="1"/>
        <end position="294"/>
    </location>
</feature>
<proteinExistence type="predicted"/>
<evidence type="ECO:0000313" key="4">
    <source>
        <dbReference type="EMBL" id="GFH55810.1"/>
    </source>
</evidence>
<dbReference type="Proteomes" id="UP001054902">
    <property type="component" value="Unassembled WGS sequence"/>
</dbReference>
<feature type="compositionally biased region" description="Low complexity" evidence="3">
    <location>
        <begin position="273"/>
        <end position="288"/>
    </location>
</feature>
<dbReference type="InterPro" id="IPR036770">
    <property type="entry name" value="Ankyrin_rpt-contain_sf"/>
</dbReference>
<feature type="compositionally biased region" description="Basic residues" evidence="3">
    <location>
        <begin position="52"/>
        <end position="67"/>
    </location>
</feature>
<keyword evidence="2" id="KW-0040">ANK repeat</keyword>
<feature type="region of interest" description="Disordered" evidence="3">
    <location>
        <begin position="502"/>
        <end position="584"/>
    </location>
</feature>
<accession>A0AAD3D3D6</accession>
<gene>
    <name evidence="4" type="ORF">CTEN210_12286</name>
</gene>
<evidence type="ECO:0000256" key="1">
    <source>
        <dbReference type="ARBA" id="ARBA00022737"/>
    </source>
</evidence>
<feature type="compositionally biased region" description="Polar residues" evidence="3">
    <location>
        <begin position="447"/>
        <end position="458"/>
    </location>
</feature>
<dbReference type="SMART" id="SM00248">
    <property type="entry name" value="ANK"/>
    <property type="match status" value="9"/>
</dbReference>
<feature type="compositionally biased region" description="Acidic residues" evidence="3">
    <location>
        <begin position="558"/>
        <end position="568"/>
    </location>
</feature>
<evidence type="ECO:0000256" key="2">
    <source>
        <dbReference type="ARBA" id="ARBA00023043"/>
    </source>
</evidence>
<feature type="compositionally biased region" description="Polar residues" evidence="3">
    <location>
        <begin position="110"/>
        <end position="133"/>
    </location>
</feature>
<dbReference type="EMBL" id="BLLK01000051">
    <property type="protein sequence ID" value="GFH55810.1"/>
    <property type="molecule type" value="Genomic_DNA"/>
</dbReference>
<dbReference type="SUPFAM" id="SSF48403">
    <property type="entry name" value="Ankyrin repeat"/>
    <property type="match status" value="2"/>
</dbReference>
<dbReference type="Gene3D" id="1.25.40.20">
    <property type="entry name" value="Ankyrin repeat-containing domain"/>
    <property type="match status" value="4"/>
</dbReference>
<sequence>MVYSTTLPKETINSSLQSQSKMVQSSRESSRSTNPFLDDEESIPVESPPSKNKSRRVRKISKTRSKSKFASNSSRAREARSKSPSKQTMKKKDSARDDLDSNLREGRPPKQSSTRQKASNRTLPNVMLRQTRSSRLRDAELSRQAQLVRQEKSKALQQDLGFMDGHRRRISRSPSVERSDRRKKLYGFKQLSTVKVKRRGRSKDPRDAKEHQDRKPKRNNSLLRRFQSKKEKRGRNRDDTRPKPDLPLPPTNPKPSKRRMNKSQKPPIPLPPKSSSRSNSMSLQSQESMRLSNSIDEILGDVKRKTLERQMSEGSIDAVNEHLSIVLKERGIQSPSRIPATDEKNTQGRNTIRRSDWSVKDISDFDSIWNEFESTGENDFENLFDKEDKNENENQDEVQIITNNTNLEKELEALNQKVTSRPNSAENADVEAKPSGLLKDSPFFMTPAQSSNSKANESTYEDAKEDPFHTTNTMVDDSAFFIPPSKSNDYDQLLDDSVSMFKKSKSSKEGMESNTRMGEVNTPNSKSSRTSKSTNPFDDDVDSCPDDFPNDLPRAVSNDDDNNDEVSDVSESMLKTDMGPSLLPKQIENGDWEDLYNNLEDIKHSPQQIIDLLLIGTESNSFHTTAWKAPPPLAAKLYELLRADETEILNTVDSDGNTPMHLCCGNLSCEENIEDIEEVEQRPAFKALSLLLEKSPESLDVQNNEGDTPIHLFLSSPLISTQVNPRAGEQKDTAIAVLKMIKKKITSKETWNIRDSSGACPLHVAVGNGAHDDVVLSIIRSAPLSCRVQDERGMIPLHYVSAFRLHGAEVVLEMMKKYSNAICHTTIDGDTPLHTFIRNYPNNTALDLNAIGVLKLLLGDANHGGSLNERYCPLLMENREKLTPLHCFALFQPTREIGTLLMEHPAAQRAILMTNMHGSNPLHIVLGQSPIPIPIMNTLLTAESAMGVDNKNQTPLHVAVQNPSFTSTVLSILINANPLASSKDMIGNRLPIHLALHSNSNLEVVKALHESNPTSIEKETQSGDLCLHIAAANNAPRDIIEFLVNQYQGAIFKPNHLGDLPLHCAIENRASLETVKMLLKESPQGISTQNRIGNTPLHCLLQNNPSILEMDNIIINTTEDDIKAATRAINMNGKSPVDIAIDLNVPQDVLSRLRSLAMTSSKNQIEEWGSFDDLR</sequence>
<reference evidence="4 5" key="1">
    <citation type="journal article" date="2021" name="Sci. Rep.">
        <title>The genome of the diatom Chaetoceros tenuissimus carries an ancient integrated fragment of an extant virus.</title>
        <authorList>
            <person name="Hongo Y."/>
            <person name="Kimura K."/>
            <person name="Takaki Y."/>
            <person name="Yoshida Y."/>
            <person name="Baba S."/>
            <person name="Kobayashi G."/>
            <person name="Nagasaki K."/>
            <person name="Hano T."/>
            <person name="Tomaru Y."/>
        </authorList>
    </citation>
    <scope>NUCLEOTIDE SEQUENCE [LARGE SCALE GENOMIC DNA]</scope>
    <source>
        <strain evidence="4 5">NIES-3715</strain>
    </source>
</reference>